<reference evidence="15 16" key="1">
    <citation type="submission" date="2018-03" db="EMBL/GenBank/DDBJ databases">
        <title>Genomic Encyclopedia of Archaeal and Bacterial Type Strains, Phase II (KMG-II): from individual species to whole genera.</title>
        <authorList>
            <person name="Goeker M."/>
        </authorList>
    </citation>
    <scope>NUCLEOTIDE SEQUENCE [LARGE SCALE GENOMIC DNA]</scope>
    <source>
        <strain evidence="15 16">DSM 101533</strain>
    </source>
</reference>
<gene>
    <name evidence="15" type="ORF">CLV80_10689</name>
</gene>
<dbReference type="Proteomes" id="UP000238007">
    <property type="component" value="Unassembled WGS sequence"/>
</dbReference>
<dbReference type="GO" id="GO:0009055">
    <property type="term" value="F:electron transfer activity"/>
    <property type="evidence" value="ECO:0007669"/>
    <property type="project" value="InterPro"/>
</dbReference>
<dbReference type="PANTHER" id="PTHR30529:SF1">
    <property type="entry name" value="CYTOCHROME B561 HOMOLOG 2"/>
    <property type="match status" value="1"/>
</dbReference>
<keyword evidence="6 13" id="KW-0812">Transmembrane</keyword>
<evidence type="ECO:0000256" key="13">
    <source>
        <dbReference type="SAM" id="Phobius"/>
    </source>
</evidence>
<feature type="domain" description="Cytochrome b561 bacterial/Ni-hydrogenase" evidence="14">
    <location>
        <begin position="10"/>
        <end position="179"/>
    </location>
</feature>
<evidence type="ECO:0000256" key="9">
    <source>
        <dbReference type="ARBA" id="ARBA00022989"/>
    </source>
</evidence>
<dbReference type="GO" id="GO:0020037">
    <property type="term" value="F:heme binding"/>
    <property type="evidence" value="ECO:0007669"/>
    <property type="project" value="TreeGrafter"/>
</dbReference>
<feature type="transmembrane region" description="Helical" evidence="13">
    <location>
        <begin position="94"/>
        <end position="112"/>
    </location>
</feature>
<dbReference type="PANTHER" id="PTHR30529">
    <property type="entry name" value="CYTOCHROME B561"/>
    <property type="match status" value="1"/>
</dbReference>
<name>A0A2T0VYD8_9RHOB</name>
<dbReference type="GO" id="GO:0022904">
    <property type="term" value="P:respiratory electron transport chain"/>
    <property type="evidence" value="ECO:0007669"/>
    <property type="project" value="InterPro"/>
</dbReference>
<keyword evidence="7" id="KW-0479">Metal-binding</keyword>
<dbReference type="GO" id="GO:0046872">
    <property type="term" value="F:metal ion binding"/>
    <property type="evidence" value="ECO:0007669"/>
    <property type="project" value="UniProtKB-KW"/>
</dbReference>
<keyword evidence="9 13" id="KW-1133">Transmembrane helix</keyword>
<feature type="transmembrane region" description="Helical" evidence="13">
    <location>
        <begin position="20"/>
        <end position="39"/>
    </location>
</feature>
<sequence length="179" mass="19727">MTTLSDTPKRYGLVSRALHWGMAALFAVQFLSAAAHWALPRENALREALWSYHATLGTTLLILVILRGIWGLINISRRPSHSGTMGQAAKVGHIALYLLMAVVPSLKLLAYAGGTRGFTYLGIEILSARITEISWMQALGGWHGELGWVLAFLVVGHIAMACIWHRIILRDDTLKRMVG</sequence>
<evidence type="ECO:0000256" key="7">
    <source>
        <dbReference type="ARBA" id="ARBA00022723"/>
    </source>
</evidence>
<keyword evidence="8" id="KW-0249">Electron transport</keyword>
<evidence type="ECO:0000256" key="8">
    <source>
        <dbReference type="ARBA" id="ARBA00022982"/>
    </source>
</evidence>
<protein>
    <submittedName>
        <fullName evidence="15">Cytochrome b561</fullName>
    </submittedName>
</protein>
<evidence type="ECO:0000256" key="11">
    <source>
        <dbReference type="ARBA" id="ARBA00023136"/>
    </source>
</evidence>
<evidence type="ECO:0000256" key="12">
    <source>
        <dbReference type="ARBA" id="ARBA00037975"/>
    </source>
</evidence>
<comment type="cofactor">
    <cofactor evidence="1">
        <name>heme b</name>
        <dbReference type="ChEBI" id="CHEBI:60344"/>
    </cofactor>
</comment>
<comment type="caution">
    <text evidence="15">The sequence shown here is derived from an EMBL/GenBank/DDBJ whole genome shotgun (WGS) entry which is preliminary data.</text>
</comment>
<keyword evidence="5" id="KW-0349">Heme</keyword>
<evidence type="ECO:0000313" key="15">
    <source>
        <dbReference type="EMBL" id="PRY77245.1"/>
    </source>
</evidence>
<dbReference type="InterPro" id="IPR052168">
    <property type="entry name" value="Cytochrome_b561_oxidase"/>
</dbReference>
<feature type="transmembrane region" description="Helical" evidence="13">
    <location>
        <begin position="51"/>
        <end position="73"/>
    </location>
</feature>
<dbReference type="Gene3D" id="1.20.950.20">
    <property type="entry name" value="Transmembrane di-heme cytochromes, Chain C"/>
    <property type="match status" value="1"/>
</dbReference>
<dbReference type="GO" id="GO:0005886">
    <property type="term" value="C:plasma membrane"/>
    <property type="evidence" value="ECO:0007669"/>
    <property type="project" value="UniProtKB-SubCell"/>
</dbReference>
<accession>A0A2T0VYD8</accession>
<keyword evidence="3" id="KW-0813">Transport</keyword>
<dbReference type="RefSeq" id="WP_106357829.1">
    <property type="nucleotide sequence ID" value="NZ_PVTP01000006.1"/>
</dbReference>
<evidence type="ECO:0000256" key="4">
    <source>
        <dbReference type="ARBA" id="ARBA00022475"/>
    </source>
</evidence>
<comment type="similarity">
    <text evidence="12">Belongs to the cytochrome b561 family.</text>
</comment>
<dbReference type="SUPFAM" id="SSF81342">
    <property type="entry name" value="Transmembrane di-heme cytochromes"/>
    <property type="match status" value="1"/>
</dbReference>
<keyword evidence="4" id="KW-1003">Cell membrane</keyword>
<evidence type="ECO:0000256" key="10">
    <source>
        <dbReference type="ARBA" id="ARBA00023004"/>
    </source>
</evidence>
<comment type="subcellular location">
    <subcellularLocation>
        <location evidence="2">Cell membrane</location>
        <topology evidence="2">Multi-pass membrane protein</topology>
    </subcellularLocation>
</comment>
<organism evidence="15 16">
    <name type="scientific">Yoonia maritima</name>
    <dbReference type="NCBI Taxonomy" id="1435347"/>
    <lineage>
        <taxon>Bacteria</taxon>
        <taxon>Pseudomonadati</taxon>
        <taxon>Pseudomonadota</taxon>
        <taxon>Alphaproteobacteria</taxon>
        <taxon>Rhodobacterales</taxon>
        <taxon>Paracoccaceae</taxon>
        <taxon>Yoonia</taxon>
    </lineage>
</organism>
<evidence type="ECO:0000256" key="2">
    <source>
        <dbReference type="ARBA" id="ARBA00004651"/>
    </source>
</evidence>
<evidence type="ECO:0000313" key="16">
    <source>
        <dbReference type="Proteomes" id="UP000238007"/>
    </source>
</evidence>
<evidence type="ECO:0000256" key="1">
    <source>
        <dbReference type="ARBA" id="ARBA00001970"/>
    </source>
</evidence>
<evidence type="ECO:0000256" key="3">
    <source>
        <dbReference type="ARBA" id="ARBA00022448"/>
    </source>
</evidence>
<dbReference type="InterPro" id="IPR016174">
    <property type="entry name" value="Di-haem_cyt_TM"/>
</dbReference>
<dbReference type="InterPro" id="IPR011577">
    <property type="entry name" value="Cyt_b561_bac/Ni-Hgenase"/>
</dbReference>
<dbReference type="OrthoDB" id="7280471at2"/>
<dbReference type="Pfam" id="PF01292">
    <property type="entry name" value="Ni_hydr_CYTB"/>
    <property type="match status" value="1"/>
</dbReference>
<feature type="transmembrane region" description="Helical" evidence="13">
    <location>
        <begin position="146"/>
        <end position="169"/>
    </location>
</feature>
<keyword evidence="16" id="KW-1185">Reference proteome</keyword>
<dbReference type="AlphaFoldDB" id="A0A2T0VYD8"/>
<evidence type="ECO:0000259" key="14">
    <source>
        <dbReference type="Pfam" id="PF01292"/>
    </source>
</evidence>
<evidence type="ECO:0000256" key="5">
    <source>
        <dbReference type="ARBA" id="ARBA00022617"/>
    </source>
</evidence>
<dbReference type="EMBL" id="PVTP01000006">
    <property type="protein sequence ID" value="PRY77245.1"/>
    <property type="molecule type" value="Genomic_DNA"/>
</dbReference>
<keyword evidence="10" id="KW-0408">Iron</keyword>
<keyword evidence="11 13" id="KW-0472">Membrane</keyword>
<evidence type="ECO:0000256" key="6">
    <source>
        <dbReference type="ARBA" id="ARBA00022692"/>
    </source>
</evidence>
<proteinExistence type="inferred from homology"/>